<dbReference type="CDD" id="cd03801">
    <property type="entry name" value="GT4_PimA-like"/>
    <property type="match status" value="1"/>
</dbReference>
<dbReference type="RefSeq" id="WP_323298334.1">
    <property type="nucleotide sequence ID" value="NZ_JAYFUM010000024.1"/>
</dbReference>
<dbReference type="EC" id="2.4.-.-" evidence="3"/>
<keyword evidence="4" id="KW-1185">Reference proteome</keyword>
<name>A0ABU5QF61_9BACT</name>
<proteinExistence type="predicted"/>
<accession>A0ABU5QF61</accession>
<sequence length="386" mass="44522">MNNIKILFITHYNGMYGANQSLCKLILELKNDYNISPVVLVPSHGPICDFLEDNDIKYYISHFYWWVNADTGIFQMLLNFRKQIINLMRVPRLARLVKNDGIDLVYSNSITINVGYFLSKKLQCPHIWHIREAMEQINLRFSLGLKLSKKILKVAANQYIVISDFINKAFNDLLPDEKVKRIYNGISIDLEYKRINNMFDENINICCVGLLCEQKNQFNILEAIKILKEKGKSNVRLHLIGTAKKLYLEELELYINQQGLKSNVILYGHQKNVNKLLVGMNLGIMPSRDEAFGRVSIEYMLHKMPVIASKSGANEEIIKSGVNGFLYKLNDAEELAQNLAYYLDKPSELDRMGEIAFNYAKENFSSSQNTQAIYQVIHNLIYQSNI</sequence>
<protein>
    <submittedName>
        <fullName evidence="3">Glycosyltransferase family 4 protein</fullName>
        <ecNumber evidence="3">2.4.-.-</ecNumber>
    </submittedName>
</protein>
<dbReference type="SUPFAM" id="SSF53756">
    <property type="entry name" value="UDP-Glycosyltransferase/glycogen phosphorylase"/>
    <property type="match status" value="1"/>
</dbReference>
<evidence type="ECO:0000313" key="3">
    <source>
        <dbReference type="EMBL" id="MEA5141177.1"/>
    </source>
</evidence>
<dbReference type="InterPro" id="IPR001296">
    <property type="entry name" value="Glyco_trans_1"/>
</dbReference>
<feature type="domain" description="Glycosyl transferase family 1" evidence="1">
    <location>
        <begin position="192"/>
        <end position="356"/>
    </location>
</feature>
<reference evidence="3 4" key="1">
    <citation type="submission" date="2023-12" db="EMBL/GenBank/DDBJ databases">
        <title>Novel species of the genus Arcicella isolated from rivers.</title>
        <authorList>
            <person name="Lu H."/>
        </authorList>
    </citation>
    <scope>NUCLEOTIDE SEQUENCE [LARGE SCALE GENOMIC DNA]</scope>
    <source>
        <strain evidence="3 4">KCTC 23307</strain>
    </source>
</reference>
<evidence type="ECO:0000313" key="4">
    <source>
        <dbReference type="Proteomes" id="UP001302949"/>
    </source>
</evidence>
<keyword evidence="3" id="KW-0328">Glycosyltransferase</keyword>
<dbReference type="Pfam" id="PF00534">
    <property type="entry name" value="Glycos_transf_1"/>
    <property type="match status" value="1"/>
</dbReference>
<dbReference type="InterPro" id="IPR028098">
    <property type="entry name" value="Glyco_trans_4-like_N"/>
</dbReference>
<evidence type="ECO:0000259" key="2">
    <source>
        <dbReference type="Pfam" id="PF13439"/>
    </source>
</evidence>
<comment type="caution">
    <text evidence="3">The sequence shown here is derived from an EMBL/GenBank/DDBJ whole genome shotgun (WGS) entry which is preliminary data.</text>
</comment>
<evidence type="ECO:0000259" key="1">
    <source>
        <dbReference type="Pfam" id="PF00534"/>
    </source>
</evidence>
<keyword evidence="3" id="KW-0808">Transferase</keyword>
<dbReference type="Proteomes" id="UP001302949">
    <property type="component" value="Unassembled WGS sequence"/>
</dbReference>
<dbReference type="EMBL" id="JAYFUM010000024">
    <property type="protein sequence ID" value="MEA5141177.1"/>
    <property type="molecule type" value="Genomic_DNA"/>
</dbReference>
<dbReference type="Gene3D" id="3.40.50.2000">
    <property type="entry name" value="Glycogen Phosphorylase B"/>
    <property type="match status" value="2"/>
</dbReference>
<feature type="domain" description="Glycosyltransferase subfamily 4-like N-terminal" evidence="2">
    <location>
        <begin position="76"/>
        <end position="189"/>
    </location>
</feature>
<gene>
    <name evidence="3" type="ORF">VB248_18640</name>
</gene>
<dbReference type="Pfam" id="PF13439">
    <property type="entry name" value="Glyco_transf_4"/>
    <property type="match status" value="1"/>
</dbReference>
<dbReference type="GO" id="GO:0016757">
    <property type="term" value="F:glycosyltransferase activity"/>
    <property type="evidence" value="ECO:0007669"/>
    <property type="project" value="UniProtKB-KW"/>
</dbReference>
<organism evidence="3 4">
    <name type="scientific">Arcicella rigui</name>
    <dbReference type="NCBI Taxonomy" id="797020"/>
    <lineage>
        <taxon>Bacteria</taxon>
        <taxon>Pseudomonadati</taxon>
        <taxon>Bacteroidota</taxon>
        <taxon>Cytophagia</taxon>
        <taxon>Cytophagales</taxon>
        <taxon>Flectobacillaceae</taxon>
        <taxon>Arcicella</taxon>
    </lineage>
</organism>
<dbReference type="PANTHER" id="PTHR12526">
    <property type="entry name" value="GLYCOSYLTRANSFERASE"/>
    <property type="match status" value="1"/>
</dbReference>